<dbReference type="Proteomes" id="UP001596540">
    <property type="component" value="Unassembled WGS sequence"/>
</dbReference>
<evidence type="ECO:0000313" key="3">
    <source>
        <dbReference type="Proteomes" id="UP001596540"/>
    </source>
</evidence>
<keyword evidence="3" id="KW-1185">Reference proteome</keyword>
<dbReference type="EMBL" id="JBHTBH010000005">
    <property type="protein sequence ID" value="MFC7328687.1"/>
    <property type="molecule type" value="Genomic_DNA"/>
</dbReference>
<proteinExistence type="predicted"/>
<comment type="caution">
    <text evidence="2">The sequence shown here is derived from an EMBL/GenBank/DDBJ whole genome shotgun (WGS) entry which is preliminary data.</text>
</comment>
<feature type="compositionally biased region" description="Basic and acidic residues" evidence="1">
    <location>
        <begin position="554"/>
        <end position="565"/>
    </location>
</feature>
<dbReference type="RefSeq" id="WP_379871333.1">
    <property type="nucleotide sequence ID" value="NZ_JBHTBH010000005.1"/>
</dbReference>
<evidence type="ECO:0000313" key="2">
    <source>
        <dbReference type="EMBL" id="MFC7328687.1"/>
    </source>
</evidence>
<sequence length="565" mass="61370">MTDQEPIDPALPGLVGSIYWVDEIVHRVRSQGRSPDPDQVAADLDFVQRTRREISAEDPLPARAHGELARIAMAFDLLGKTTAAVDTLTEITLRGPESGPVSGPFAARLTAYLRLAELHRAAGDTGRAAAALLERDAVLAAVAGPPDAARADDLDVLEQRVRGAAALAGLGGRTAEARAILADVGERATSRPTVLGSSPDFSRPWRVRRDADRALAGIDAAEGRHAQAGWAYVDLARAEEAVFLAGDGYLGGAWRRAMGDRLRAMECFLAAREWRQAEREARTVLHSVAASERVDDIELKSRERRSFEELRRLTHTAQPKATQALAVALVRQGDHGAPVDPDVVELNVPATLSAGRSHLLGVWREALARQLNVLESTLATRTWSRDPQRAERQARTVLYNVARQERLHYQAASRHDRDPALTELDRLGAEAGRQARKVLVLALARQGEWRRVAEAAGDVAGLAASPGDLGGVGQNWRLRPAPDDEDVVHVLERLPRNRRTRPGDRPYLLPWETPEVARTPAAGLPGAVTTAAASRDRASTAPERARIRRARLAAGREGRGRTPGR</sequence>
<reference evidence="3" key="1">
    <citation type="journal article" date="2019" name="Int. J. Syst. Evol. Microbiol.">
        <title>The Global Catalogue of Microorganisms (GCM) 10K type strain sequencing project: providing services to taxonomists for standard genome sequencing and annotation.</title>
        <authorList>
            <consortium name="The Broad Institute Genomics Platform"/>
            <consortium name="The Broad Institute Genome Sequencing Center for Infectious Disease"/>
            <person name="Wu L."/>
            <person name="Ma J."/>
        </authorList>
    </citation>
    <scope>NUCLEOTIDE SEQUENCE [LARGE SCALE GENOMIC DNA]</scope>
    <source>
        <strain evidence="3">CGMCC 4.7382</strain>
    </source>
</reference>
<protein>
    <submittedName>
        <fullName evidence="2">Uncharacterized protein</fullName>
    </submittedName>
</protein>
<accession>A0ABW2KFD6</accession>
<organism evidence="2 3">
    <name type="scientific">Marinactinospora rubrisoli</name>
    <dbReference type="NCBI Taxonomy" id="2715399"/>
    <lineage>
        <taxon>Bacteria</taxon>
        <taxon>Bacillati</taxon>
        <taxon>Actinomycetota</taxon>
        <taxon>Actinomycetes</taxon>
        <taxon>Streptosporangiales</taxon>
        <taxon>Nocardiopsidaceae</taxon>
        <taxon>Marinactinospora</taxon>
    </lineage>
</organism>
<feature type="region of interest" description="Disordered" evidence="1">
    <location>
        <begin position="530"/>
        <end position="565"/>
    </location>
</feature>
<name>A0ABW2KFD6_9ACTN</name>
<evidence type="ECO:0000256" key="1">
    <source>
        <dbReference type="SAM" id="MobiDB-lite"/>
    </source>
</evidence>
<gene>
    <name evidence="2" type="ORF">ACFQRF_13125</name>
</gene>